<evidence type="ECO:0000313" key="9">
    <source>
        <dbReference type="EnsemblMetazoa" id="NP_001104725"/>
    </source>
</evidence>
<dbReference type="InterPro" id="IPR036407">
    <property type="entry name" value="DM_DNA-bd_sf"/>
</dbReference>
<evidence type="ECO:0000259" key="7">
    <source>
        <dbReference type="PROSITE" id="PS50809"/>
    </source>
</evidence>
<reference evidence="11" key="3">
    <citation type="journal article" date="2014" name="BMC Genomics">
        <title>Differential expression of endogenous plant cell wall degrading enzyme genes in the stick insect (Phasmatodea) midgut.</title>
        <authorList>
            <person name="Shelomi M."/>
            <person name="Jasper W.C."/>
            <person name="Atallah J."/>
            <person name="Kimsey L.S."/>
            <person name="Johnson B.R."/>
        </authorList>
    </citation>
    <scope>NUCLEOTIDE SEQUENCE</scope>
</reference>
<dbReference type="KEGG" id="ame:725126"/>
<dbReference type="RefSeq" id="NP_001104725.1">
    <property type="nucleotide sequence ID" value="NM_001111255.1"/>
</dbReference>
<dbReference type="Gene3D" id="1.10.8.10">
    <property type="entry name" value="DNA helicase RuvA subunit, C-terminal domain"/>
    <property type="match status" value="1"/>
</dbReference>
<feature type="compositionally biased region" description="Polar residues" evidence="6">
    <location>
        <begin position="46"/>
        <end position="55"/>
    </location>
</feature>
<evidence type="ECO:0000256" key="2">
    <source>
        <dbReference type="ARBA" id="ARBA00022833"/>
    </source>
</evidence>
<dbReference type="InterPro" id="IPR001275">
    <property type="entry name" value="DM_DNA-bd"/>
</dbReference>
<dbReference type="EnsemblMetazoa" id="NM_001111255">
    <property type="protein sequence ID" value="NP_001104725"/>
    <property type="gene ID" value="GeneID_725126"/>
</dbReference>
<dbReference type="AlphaFoldDB" id="A0A7M6UEM0"/>
<dbReference type="InterPro" id="IPR026607">
    <property type="entry name" value="DMRT"/>
</dbReference>
<dbReference type="InterPro" id="IPR014932">
    <property type="entry name" value="DSX_dimer"/>
</dbReference>
<dbReference type="SMART" id="SM01143">
    <property type="entry name" value="DSX_dimer"/>
    <property type="match status" value="1"/>
</dbReference>
<gene>
    <name evidence="11" type="primary">Dsx</name>
    <name evidence="9" type="synonym">725126</name>
    <name evidence="11" type="synonym">Am-dsxF1</name>
    <name evidence="11" type="synonym">Am-dsxM</name>
    <name evidence="11" type="synonym">AmdsxF1</name>
    <name evidence="11" type="synonym">AmdsxM</name>
</gene>
<feature type="compositionally biased region" description="Low complexity" evidence="6">
    <location>
        <begin position="144"/>
        <end position="163"/>
    </location>
</feature>
<dbReference type="PROSITE" id="PS40000">
    <property type="entry name" value="DM_1"/>
    <property type="match status" value="1"/>
</dbReference>
<dbReference type="GeneID" id="725126"/>
<dbReference type="GO" id="GO:0005634">
    <property type="term" value="C:nucleus"/>
    <property type="evidence" value="ECO:0007669"/>
    <property type="project" value="UniProtKB-SubCell"/>
</dbReference>
<reference evidence="11" key="5">
    <citation type="submission" date="2025-04" db="UniProtKB">
        <authorList>
            <consortium name="RefSeq"/>
        </authorList>
    </citation>
    <scope>IDENTIFICATION</scope>
</reference>
<dbReference type="OrthoDB" id="5842031at2759"/>
<dbReference type="GO" id="GO:0046872">
    <property type="term" value="F:metal ion binding"/>
    <property type="evidence" value="ECO:0007669"/>
    <property type="project" value="UniProtKB-KW"/>
</dbReference>
<proteinExistence type="evidence at transcript level"/>
<feature type="compositionally biased region" description="Basic and acidic residues" evidence="6">
    <location>
        <begin position="26"/>
        <end position="45"/>
    </location>
</feature>
<dbReference type="Proteomes" id="UP000005203">
    <property type="component" value="Linkage group LG5"/>
</dbReference>
<dbReference type="Pfam" id="PF08828">
    <property type="entry name" value="DSX_dimer"/>
    <property type="match status" value="1"/>
</dbReference>
<evidence type="ECO:0000313" key="11">
    <source>
        <dbReference type="RefSeq" id="NP_001104725.1"/>
    </source>
</evidence>
<keyword evidence="4 5" id="KW-0539">Nucleus</keyword>
<dbReference type="CTD" id="40940"/>
<dbReference type="GO" id="GO:0000981">
    <property type="term" value="F:DNA-binding transcription factor activity, RNA polymerase II-specific"/>
    <property type="evidence" value="ECO:0007669"/>
    <property type="project" value="TreeGrafter"/>
</dbReference>
<dbReference type="PROSITE" id="PS50809">
    <property type="entry name" value="DM_2"/>
    <property type="match status" value="1"/>
</dbReference>
<dbReference type="SMART" id="SM00301">
    <property type="entry name" value="DM"/>
    <property type="match status" value="1"/>
</dbReference>
<accession>A0A8U0WQD9</accession>
<dbReference type="Pfam" id="PF00751">
    <property type="entry name" value="DM"/>
    <property type="match status" value="1"/>
</dbReference>
<feature type="compositionally biased region" description="Basic and acidic residues" evidence="6">
    <location>
        <begin position="1"/>
        <end position="10"/>
    </location>
</feature>
<sequence length="336" mass="37313">MYREENEQNRAADLAPQQPSGANTFERLEHSQDSKNGDDGSKKVQTDASSSTNTPKPRARNCARCLNHRLEITLKSHKRYCKYRTCTCEKCKITANRQQVMRQNMKLKRHLAQDKVKVRVAEEVDPLPFGVENTISSVPQPPRSLEGSYDSSSGDSPVSSHSSNGIHTGFGGSIITIPPTRKLPPLHPHTAMVTHLPQTLTSENVEILLEHSSKLVELFQYPWEALLLMYINLKYAGANPEEVVRRMVDASNEIRNMHFLKAIRMSQPSRAFRCTAACAAPTGPPTGPPTYEGDVPFIGVGPPPNPIHFRPFLHPENAHIPATRLPSSPDGPPKHT</sequence>
<feature type="region of interest" description="Disordered" evidence="6">
    <location>
        <begin position="130"/>
        <end position="163"/>
    </location>
</feature>
<dbReference type="Gene3D" id="4.10.1040.10">
    <property type="entry name" value="DM DNA-binding domain"/>
    <property type="match status" value="1"/>
</dbReference>
<accession>A0A7M6UEM0</accession>
<organism evidence="8">
    <name type="scientific">Apis mellifera</name>
    <name type="common">Honeybee</name>
    <dbReference type="NCBI Taxonomy" id="7460"/>
    <lineage>
        <taxon>Eukaryota</taxon>
        <taxon>Metazoa</taxon>
        <taxon>Ecdysozoa</taxon>
        <taxon>Arthropoda</taxon>
        <taxon>Hexapoda</taxon>
        <taxon>Insecta</taxon>
        <taxon>Pterygota</taxon>
        <taxon>Neoptera</taxon>
        <taxon>Endopterygota</taxon>
        <taxon>Hymenoptera</taxon>
        <taxon>Apocrita</taxon>
        <taxon>Aculeata</taxon>
        <taxon>Apoidea</taxon>
        <taxon>Anthophila</taxon>
        <taxon>Apidae</taxon>
        <taxon>Apis</taxon>
    </lineage>
</organism>
<keyword evidence="1 5" id="KW-0479">Metal-binding</keyword>
<feature type="DNA-binding region" description="DM" evidence="5">
    <location>
        <begin position="62"/>
        <end position="109"/>
    </location>
</feature>
<feature type="domain" description="DM" evidence="7">
    <location>
        <begin position="62"/>
        <end position="109"/>
    </location>
</feature>
<keyword evidence="2 5" id="KW-0862">Zinc</keyword>
<feature type="region of interest" description="Disordered" evidence="6">
    <location>
        <begin position="1"/>
        <end position="59"/>
    </location>
</feature>
<evidence type="ECO:0000256" key="3">
    <source>
        <dbReference type="ARBA" id="ARBA00023125"/>
    </source>
</evidence>
<dbReference type="SUPFAM" id="SSF82927">
    <property type="entry name" value="Cysteine-rich DNA binding domain, (DM domain)"/>
    <property type="match status" value="1"/>
</dbReference>
<evidence type="ECO:0000313" key="8">
    <source>
        <dbReference type="EMBL" id="ABV55178.1"/>
    </source>
</evidence>
<dbReference type="PANTHER" id="PTHR12322:SF116">
    <property type="entry name" value="DOUBLESEX-MAB RELATED 99B"/>
    <property type="match status" value="1"/>
</dbReference>
<keyword evidence="10" id="KW-1185">Reference proteome</keyword>
<dbReference type="GO" id="GO:0007548">
    <property type="term" value="P:sex differentiation"/>
    <property type="evidence" value="ECO:0007669"/>
    <property type="project" value="TreeGrafter"/>
</dbReference>
<accession>A8D435</accession>
<protein>
    <submittedName>
        <fullName evidence="8">DSX protein male form</fullName>
    </submittedName>
    <submittedName>
        <fullName evidence="11">Doublesex isoform M</fullName>
    </submittedName>
</protein>
<evidence type="ECO:0000313" key="10">
    <source>
        <dbReference type="Proteomes" id="UP000005203"/>
    </source>
</evidence>
<accession>A0A8B6WZ85</accession>
<reference evidence="11" key="1">
    <citation type="journal article" date="2006" name="Nature">
        <title>Insights into social insects from the genome of the honeybee Apis mellifera.</title>
        <authorList>
            <consortium name="Honeybee Genome Sequencing Consortium"/>
        </authorList>
    </citation>
    <scope>NUCLEOTIDE SEQUENCE</scope>
</reference>
<keyword evidence="3 5" id="KW-0238">DNA-binding</keyword>
<reference evidence="9" key="4">
    <citation type="submission" date="2021-01" db="UniProtKB">
        <authorList>
            <consortium name="EnsemblMetazoa"/>
        </authorList>
    </citation>
    <scope>IDENTIFICATION</scope>
    <source>
        <strain evidence="9">DH4</strain>
    </source>
</reference>
<dbReference type="GO" id="GO:0000978">
    <property type="term" value="F:RNA polymerase II cis-regulatory region sequence-specific DNA binding"/>
    <property type="evidence" value="ECO:0007669"/>
    <property type="project" value="TreeGrafter"/>
</dbReference>
<reference evidence="8 11" key="2">
    <citation type="journal article" date="2007" name="Genetics">
        <title>Sex-specific splicing of the honeybee doublesex gene reveals 300 million years of evolution at the bottom of the insect sex-determination pathway.</title>
        <authorList>
            <person name="Cho S."/>
            <person name="Huang Z.Y."/>
            <person name="Zhang J."/>
        </authorList>
    </citation>
    <scope>NUCLEOTIDE SEQUENCE</scope>
</reference>
<dbReference type="PANTHER" id="PTHR12322">
    <property type="entry name" value="DOUBLESEX AND MAB-3 RELATED TRANSCRIPTION FACTOR DMRT"/>
    <property type="match status" value="1"/>
</dbReference>
<evidence type="ECO:0000256" key="6">
    <source>
        <dbReference type="SAM" id="MobiDB-lite"/>
    </source>
</evidence>
<evidence type="ECO:0000256" key="5">
    <source>
        <dbReference type="PROSITE-ProRule" id="PRU00070"/>
    </source>
</evidence>
<evidence type="ECO:0000256" key="4">
    <source>
        <dbReference type="ARBA" id="ARBA00023242"/>
    </source>
</evidence>
<dbReference type="EMBL" id="EU137057">
    <property type="protein sequence ID" value="ABV55178.1"/>
    <property type="molecule type" value="mRNA"/>
</dbReference>
<comment type="subcellular location">
    <subcellularLocation>
        <location evidence="5">Nucleus</location>
    </subcellularLocation>
</comment>
<evidence type="ECO:0000256" key="1">
    <source>
        <dbReference type="ARBA" id="ARBA00022723"/>
    </source>
</evidence>
<name>A0A7M6UEM0_APIME</name>